<evidence type="ECO:0000313" key="7">
    <source>
        <dbReference type="Proteomes" id="UP001595596"/>
    </source>
</evidence>
<dbReference type="RefSeq" id="WP_379032885.1">
    <property type="nucleotide sequence ID" value="NZ_JBHRXE010000054.1"/>
</dbReference>
<keyword evidence="4 5" id="KW-0472">Membrane</keyword>
<keyword evidence="1 5" id="KW-1003">Cell membrane</keyword>
<comment type="caution">
    <text evidence="6">The sequence shown here is derived from an EMBL/GenBank/DDBJ whole genome shotgun (WGS) entry which is preliminary data.</text>
</comment>
<evidence type="ECO:0000313" key="6">
    <source>
        <dbReference type="EMBL" id="MFC3571236.1"/>
    </source>
</evidence>
<dbReference type="Proteomes" id="UP001595596">
    <property type="component" value="Unassembled WGS sequence"/>
</dbReference>
<dbReference type="HAMAP" id="MF_01514">
    <property type="entry name" value="UPF0314"/>
    <property type="match status" value="1"/>
</dbReference>
<proteinExistence type="inferred from homology"/>
<dbReference type="InterPro" id="IPR019691">
    <property type="entry name" value="DUF2585"/>
</dbReference>
<comment type="subcellular location">
    <subcellularLocation>
        <location evidence="5">Cell membrane</location>
        <topology evidence="5">Multi-pass membrane protein</topology>
    </subcellularLocation>
</comment>
<dbReference type="NCBIfam" id="NF002099">
    <property type="entry name" value="PRK00944.1"/>
    <property type="match status" value="1"/>
</dbReference>
<reference evidence="7" key="1">
    <citation type="journal article" date="2019" name="Int. J. Syst. Evol. Microbiol.">
        <title>The Global Catalogue of Microorganisms (GCM) 10K type strain sequencing project: providing services to taxonomists for standard genome sequencing and annotation.</title>
        <authorList>
            <consortium name="The Broad Institute Genomics Platform"/>
            <consortium name="The Broad Institute Genome Sequencing Center for Infectious Disease"/>
            <person name="Wu L."/>
            <person name="Ma J."/>
        </authorList>
    </citation>
    <scope>NUCLEOTIDE SEQUENCE [LARGE SCALE GENOMIC DNA]</scope>
    <source>
        <strain evidence="7">VKM B-3226</strain>
    </source>
</reference>
<name>A0ABV7S4K6_9RHOB</name>
<evidence type="ECO:0000256" key="5">
    <source>
        <dbReference type="HAMAP-Rule" id="MF_01514"/>
    </source>
</evidence>
<accession>A0ABV7S4K6</accession>
<dbReference type="EMBL" id="JBHRXE010000054">
    <property type="protein sequence ID" value="MFC3571236.1"/>
    <property type="molecule type" value="Genomic_DNA"/>
</dbReference>
<gene>
    <name evidence="6" type="ORF">ACFOMP_17430</name>
</gene>
<dbReference type="Pfam" id="PF10755">
    <property type="entry name" value="DUF2585"/>
    <property type="match status" value="1"/>
</dbReference>
<comment type="similarity">
    <text evidence="5">Belongs to the UPF0314 family.</text>
</comment>
<protein>
    <recommendedName>
        <fullName evidence="5">UPF0314 protein ACFOMP_17430</fullName>
    </recommendedName>
</protein>
<evidence type="ECO:0000256" key="1">
    <source>
        <dbReference type="ARBA" id="ARBA00022475"/>
    </source>
</evidence>
<keyword evidence="3 5" id="KW-1133">Transmembrane helix</keyword>
<evidence type="ECO:0000256" key="3">
    <source>
        <dbReference type="ARBA" id="ARBA00022989"/>
    </source>
</evidence>
<sequence length="186" mass="20980">MFTRRSAPFWATFLIILLAAAWLLWIGREPICRCGFVKLWHGETMSSENSQHLADWYTPSHVIHGLLFYAGLWLVARRLPFGWRLTIATLVEAAWEIVENSDAIIERYRAVTISLDYYGDSVINSVADILAMVLGFALAARLPVWASVAMVIGFEALTAWLIRDGLALNVLMLLWPMDAVRAWQGG</sequence>
<organism evidence="6 7">
    <name type="scientific">Paracoccus simplex</name>
    <dbReference type="NCBI Taxonomy" id="2086346"/>
    <lineage>
        <taxon>Bacteria</taxon>
        <taxon>Pseudomonadati</taxon>
        <taxon>Pseudomonadota</taxon>
        <taxon>Alphaproteobacteria</taxon>
        <taxon>Rhodobacterales</taxon>
        <taxon>Paracoccaceae</taxon>
        <taxon>Paracoccus</taxon>
    </lineage>
</organism>
<evidence type="ECO:0000256" key="4">
    <source>
        <dbReference type="ARBA" id="ARBA00023136"/>
    </source>
</evidence>
<keyword evidence="2 5" id="KW-0812">Transmembrane</keyword>
<evidence type="ECO:0000256" key="2">
    <source>
        <dbReference type="ARBA" id="ARBA00022692"/>
    </source>
</evidence>
<keyword evidence="7" id="KW-1185">Reference proteome</keyword>